<dbReference type="InterPro" id="IPR027417">
    <property type="entry name" value="P-loop_NTPase"/>
</dbReference>
<keyword evidence="2" id="KW-1185">Reference proteome</keyword>
<dbReference type="Proteomes" id="UP001597399">
    <property type="component" value="Unassembled WGS sequence"/>
</dbReference>
<gene>
    <name evidence="1" type="ORF">ACFSUE_04535</name>
</gene>
<keyword evidence="1" id="KW-0418">Kinase</keyword>
<accession>A0ABW5S342</accession>
<evidence type="ECO:0000313" key="1">
    <source>
        <dbReference type="EMBL" id="MFD2692900.1"/>
    </source>
</evidence>
<sequence length="166" mass="18624">MSRHPKKTVIFITGMSGTGKSTTLAELARRGYTIVDTDYGGFSIEMSLPDGQSFEQLWHEERVRELLAKHDEGILFLSGCVPNQVQFYPQFDAVVLLSAPLDTILERVASRKNNPFGNSEEDREQIRRDFIAFEPLLRDGATAEIDTCRPLNEVADKLEAIANAIH</sequence>
<dbReference type="Pfam" id="PF13238">
    <property type="entry name" value="AAA_18"/>
    <property type="match status" value="1"/>
</dbReference>
<dbReference type="RefSeq" id="WP_253063545.1">
    <property type="nucleotide sequence ID" value="NZ_JAMXWM010000022.1"/>
</dbReference>
<dbReference type="SUPFAM" id="SSF52540">
    <property type="entry name" value="P-loop containing nucleoside triphosphate hydrolases"/>
    <property type="match status" value="1"/>
</dbReference>
<proteinExistence type="predicted"/>
<protein>
    <submittedName>
        <fullName evidence="1">Shikimate kinase</fullName>
    </submittedName>
</protein>
<dbReference type="Gene3D" id="3.40.50.300">
    <property type="entry name" value="P-loop containing nucleotide triphosphate hydrolases"/>
    <property type="match status" value="1"/>
</dbReference>
<comment type="caution">
    <text evidence="1">The sequence shown here is derived from an EMBL/GenBank/DDBJ whole genome shotgun (WGS) entry which is preliminary data.</text>
</comment>
<dbReference type="EMBL" id="JBHUMQ010000012">
    <property type="protein sequence ID" value="MFD2692900.1"/>
    <property type="molecule type" value="Genomic_DNA"/>
</dbReference>
<name>A0ABW5S342_9BACL</name>
<reference evidence="2" key="1">
    <citation type="journal article" date="2019" name="Int. J. Syst. Evol. Microbiol.">
        <title>The Global Catalogue of Microorganisms (GCM) 10K type strain sequencing project: providing services to taxonomists for standard genome sequencing and annotation.</title>
        <authorList>
            <consortium name="The Broad Institute Genomics Platform"/>
            <consortium name="The Broad Institute Genome Sequencing Center for Infectious Disease"/>
            <person name="Wu L."/>
            <person name="Ma J."/>
        </authorList>
    </citation>
    <scope>NUCLEOTIDE SEQUENCE [LARGE SCALE GENOMIC DNA]</scope>
    <source>
        <strain evidence="2">TISTR 2466</strain>
    </source>
</reference>
<evidence type="ECO:0000313" key="2">
    <source>
        <dbReference type="Proteomes" id="UP001597399"/>
    </source>
</evidence>
<keyword evidence="1" id="KW-0808">Transferase</keyword>
<dbReference type="GO" id="GO:0016301">
    <property type="term" value="F:kinase activity"/>
    <property type="evidence" value="ECO:0007669"/>
    <property type="project" value="UniProtKB-KW"/>
</dbReference>
<organism evidence="1 2">
    <name type="scientific">Sporolactobacillus shoreicorticis</name>
    <dbReference type="NCBI Taxonomy" id="1923877"/>
    <lineage>
        <taxon>Bacteria</taxon>
        <taxon>Bacillati</taxon>
        <taxon>Bacillota</taxon>
        <taxon>Bacilli</taxon>
        <taxon>Bacillales</taxon>
        <taxon>Sporolactobacillaceae</taxon>
        <taxon>Sporolactobacillus</taxon>
    </lineage>
</organism>